<protein>
    <submittedName>
        <fullName evidence="2">(rape) hypothetical protein</fullName>
    </submittedName>
</protein>
<name>A0A816TTM7_BRANA</name>
<feature type="compositionally biased region" description="Basic residues" evidence="1">
    <location>
        <begin position="90"/>
        <end position="109"/>
    </location>
</feature>
<feature type="region of interest" description="Disordered" evidence="1">
    <location>
        <begin position="41"/>
        <end position="64"/>
    </location>
</feature>
<accession>A0A816TTM7</accession>
<evidence type="ECO:0000313" key="2">
    <source>
        <dbReference type="EMBL" id="CAF2101939.1"/>
    </source>
</evidence>
<dbReference type="Proteomes" id="UP001295469">
    <property type="component" value="Chromosome A05"/>
</dbReference>
<dbReference type="EMBL" id="HG994359">
    <property type="protein sequence ID" value="CAF2101939.1"/>
    <property type="molecule type" value="Genomic_DNA"/>
</dbReference>
<evidence type="ECO:0000256" key="1">
    <source>
        <dbReference type="SAM" id="MobiDB-lite"/>
    </source>
</evidence>
<proteinExistence type="predicted"/>
<feature type="region of interest" description="Disordered" evidence="1">
    <location>
        <begin position="77"/>
        <end position="156"/>
    </location>
</feature>
<feature type="compositionally biased region" description="Basic and acidic residues" evidence="1">
    <location>
        <begin position="110"/>
        <end position="122"/>
    </location>
</feature>
<feature type="compositionally biased region" description="Polar residues" evidence="1">
    <location>
        <begin position="144"/>
        <end position="156"/>
    </location>
</feature>
<gene>
    <name evidence="2" type="ORF">DARMORV10_A05P36990.1</name>
</gene>
<dbReference type="AlphaFoldDB" id="A0A816TTM7"/>
<sequence length="156" mass="17793">MTATRNIRKAKHKRWGMLSPVAGVVEGDDEKEVVEDELLDRHGGTATSSRQHPGGRVSVITTREREEGCRRLHCRTKRRHQATTSESKRWHCSVKRRHQATTSKSKRRIHIDLNAESHDLNETKLAPATDTDTASEEYPGWPINGQNRSSTLCKFR</sequence>
<reference evidence="2" key="1">
    <citation type="submission" date="2021-01" db="EMBL/GenBank/DDBJ databases">
        <authorList>
            <consortium name="Genoscope - CEA"/>
            <person name="William W."/>
        </authorList>
    </citation>
    <scope>NUCLEOTIDE SEQUENCE</scope>
</reference>
<organism evidence="2">
    <name type="scientific">Brassica napus</name>
    <name type="common">Rape</name>
    <dbReference type="NCBI Taxonomy" id="3708"/>
    <lineage>
        <taxon>Eukaryota</taxon>
        <taxon>Viridiplantae</taxon>
        <taxon>Streptophyta</taxon>
        <taxon>Embryophyta</taxon>
        <taxon>Tracheophyta</taxon>
        <taxon>Spermatophyta</taxon>
        <taxon>Magnoliopsida</taxon>
        <taxon>eudicotyledons</taxon>
        <taxon>Gunneridae</taxon>
        <taxon>Pentapetalae</taxon>
        <taxon>rosids</taxon>
        <taxon>malvids</taxon>
        <taxon>Brassicales</taxon>
        <taxon>Brassicaceae</taxon>
        <taxon>Brassiceae</taxon>
        <taxon>Brassica</taxon>
    </lineage>
</organism>